<evidence type="ECO:0000256" key="3">
    <source>
        <dbReference type="ARBA" id="ARBA00022833"/>
    </source>
</evidence>
<evidence type="ECO:0000256" key="5">
    <source>
        <dbReference type="ARBA" id="ARBA00023027"/>
    </source>
</evidence>
<dbReference type="InterPro" id="IPR013149">
    <property type="entry name" value="ADH-like_C"/>
</dbReference>
<dbReference type="InterPro" id="IPR036291">
    <property type="entry name" value="NAD(P)-bd_dom_sf"/>
</dbReference>
<dbReference type="PANTHER" id="PTHR43880:SF12">
    <property type="entry name" value="ALCOHOL DEHYDROGENASE CLASS-3"/>
    <property type="match status" value="1"/>
</dbReference>
<dbReference type="InterPro" id="IPR023921">
    <property type="entry name" value="ADH_Zn_actinomycetes"/>
</dbReference>
<keyword evidence="3 6" id="KW-0862">Zinc</keyword>
<keyword evidence="2 6" id="KW-0479">Metal-binding</keyword>
<comment type="caution">
    <text evidence="8">The sequence shown here is derived from an EMBL/GenBank/DDBJ whole genome shotgun (WGS) entry which is preliminary data.</text>
</comment>
<proteinExistence type="inferred from homology"/>
<dbReference type="SMART" id="SM00829">
    <property type="entry name" value="PKS_ER"/>
    <property type="match status" value="1"/>
</dbReference>
<keyword evidence="5" id="KW-0520">NAD</keyword>
<feature type="domain" description="Enoyl reductase (ER)" evidence="7">
    <location>
        <begin position="13"/>
        <end position="368"/>
    </location>
</feature>
<name>A0ABN1GI88_9ACTN</name>
<dbReference type="InterPro" id="IPR002328">
    <property type="entry name" value="ADH_Zn_CS"/>
</dbReference>
<dbReference type="RefSeq" id="WP_344602757.1">
    <property type="nucleotide sequence ID" value="NZ_BAAAHE010000008.1"/>
</dbReference>
<keyword evidence="9" id="KW-1185">Reference proteome</keyword>
<evidence type="ECO:0000256" key="6">
    <source>
        <dbReference type="RuleBase" id="RU361277"/>
    </source>
</evidence>
<evidence type="ECO:0000313" key="9">
    <source>
        <dbReference type="Proteomes" id="UP001500957"/>
    </source>
</evidence>
<dbReference type="EMBL" id="BAAAHE010000008">
    <property type="protein sequence ID" value="GAA0612039.1"/>
    <property type="molecule type" value="Genomic_DNA"/>
</dbReference>
<comment type="similarity">
    <text evidence="1 6">Belongs to the zinc-containing alcohol dehydrogenase family.</text>
</comment>
<dbReference type="CDD" id="cd08279">
    <property type="entry name" value="Zn_ADH_class_III"/>
    <property type="match status" value="1"/>
</dbReference>
<evidence type="ECO:0000256" key="1">
    <source>
        <dbReference type="ARBA" id="ARBA00008072"/>
    </source>
</evidence>
<dbReference type="Pfam" id="PF00107">
    <property type="entry name" value="ADH_zinc_N"/>
    <property type="match status" value="1"/>
</dbReference>
<dbReference type="Gene3D" id="3.40.50.720">
    <property type="entry name" value="NAD(P)-binding Rossmann-like Domain"/>
    <property type="match status" value="1"/>
</dbReference>
<dbReference type="SUPFAM" id="SSF51735">
    <property type="entry name" value="NAD(P)-binding Rossmann-fold domains"/>
    <property type="match status" value="1"/>
</dbReference>
<accession>A0ABN1GI88</accession>
<dbReference type="SUPFAM" id="SSF50129">
    <property type="entry name" value="GroES-like"/>
    <property type="match status" value="2"/>
</dbReference>
<dbReference type="InterPro" id="IPR011032">
    <property type="entry name" value="GroES-like_sf"/>
</dbReference>
<dbReference type="PANTHER" id="PTHR43880">
    <property type="entry name" value="ALCOHOL DEHYDROGENASE"/>
    <property type="match status" value="1"/>
</dbReference>
<gene>
    <name evidence="8" type="ORF">GCM10009547_12590</name>
</gene>
<keyword evidence="4" id="KW-0560">Oxidoreductase</keyword>
<dbReference type="Proteomes" id="UP001500957">
    <property type="component" value="Unassembled WGS sequence"/>
</dbReference>
<protein>
    <submittedName>
        <fullName evidence="8">NDMA-dependent alcohol dehydrogenase</fullName>
    </submittedName>
</protein>
<organism evidence="8 9">
    <name type="scientific">Sporichthya brevicatena</name>
    <dbReference type="NCBI Taxonomy" id="171442"/>
    <lineage>
        <taxon>Bacteria</taxon>
        <taxon>Bacillati</taxon>
        <taxon>Actinomycetota</taxon>
        <taxon>Actinomycetes</taxon>
        <taxon>Sporichthyales</taxon>
        <taxon>Sporichthyaceae</taxon>
        <taxon>Sporichthya</taxon>
    </lineage>
</organism>
<dbReference type="InterPro" id="IPR020843">
    <property type="entry name" value="ER"/>
</dbReference>
<sequence>MKTQAAVLWSQPGKWEVTEIDLDPPRGGEVLVRLVATGLCHSDDHVATGDMPARHLPMCGGHEGAGVVETVGPAVDDLAPGDHVVFSFVSSCGRCKWCATGRQALCNVGPHLTTNNAFLDGTFRMHTGDEDIAQFAWLGAFAQHTVVRRDNLVKIDRDLPLREMCLLACGVPTGWGSAVTSAGVQPGDVTIVMGLGGIGMNAVQGAAHAGASRVIAVDPIEFKREVALALGATDVAASIGEATDLAKELTEWQGADNAIVAVGLTRSEHVGQAFAAISKGGTVAVTGISGVTEPLPPASMFELSMYQKRIQGVLYGGLSPNVAIPRLTRMYRAGQLKLSELITRTYTLDQINDAYLDMHAGRNIRGVITFE</sequence>
<dbReference type="Gene3D" id="3.90.180.10">
    <property type="entry name" value="Medium-chain alcohol dehydrogenases, catalytic domain"/>
    <property type="match status" value="1"/>
</dbReference>
<evidence type="ECO:0000256" key="2">
    <source>
        <dbReference type="ARBA" id="ARBA00022723"/>
    </source>
</evidence>
<dbReference type="InterPro" id="IPR013154">
    <property type="entry name" value="ADH-like_N"/>
</dbReference>
<reference evidence="8 9" key="1">
    <citation type="journal article" date="2019" name="Int. J. Syst. Evol. Microbiol.">
        <title>The Global Catalogue of Microorganisms (GCM) 10K type strain sequencing project: providing services to taxonomists for standard genome sequencing and annotation.</title>
        <authorList>
            <consortium name="The Broad Institute Genomics Platform"/>
            <consortium name="The Broad Institute Genome Sequencing Center for Infectious Disease"/>
            <person name="Wu L."/>
            <person name="Ma J."/>
        </authorList>
    </citation>
    <scope>NUCLEOTIDE SEQUENCE [LARGE SCALE GENOMIC DNA]</scope>
    <source>
        <strain evidence="8 9">JCM 10671</strain>
    </source>
</reference>
<evidence type="ECO:0000313" key="8">
    <source>
        <dbReference type="EMBL" id="GAA0612039.1"/>
    </source>
</evidence>
<evidence type="ECO:0000259" key="7">
    <source>
        <dbReference type="SMART" id="SM00829"/>
    </source>
</evidence>
<dbReference type="PROSITE" id="PS00059">
    <property type="entry name" value="ADH_ZINC"/>
    <property type="match status" value="1"/>
</dbReference>
<dbReference type="Pfam" id="PF08240">
    <property type="entry name" value="ADH_N"/>
    <property type="match status" value="1"/>
</dbReference>
<comment type="cofactor">
    <cofactor evidence="6">
        <name>Zn(2+)</name>
        <dbReference type="ChEBI" id="CHEBI:29105"/>
    </cofactor>
</comment>
<evidence type="ECO:0000256" key="4">
    <source>
        <dbReference type="ARBA" id="ARBA00023002"/>
    </source>
</evidence>
<dbReference type="NCBIfam" id="TIGR03989">
    <property type="entry name" value="Rxyl_3153"/>
    <property type="match status" value="1"/>
</dbReference>